<evidence type="ECO:0000256" key="8">
    <source>
        <dbReference type="ARBA" id="ARBA00023319"/>
    </source>
</evidence>
<keyword evidence="6" id="KW-1015">Disulfide bond</keyword>
<dbReference type="GeneTree" id="ENSGT00940000162676"/>
<evidence type="ECO:0000259" key="10">
    <source>
        <dbReference type="PROSITE" id="PS50835"/>
    </source>
</evidence>
<dbReference type="InterPro" id="IPR007110">
    <property type="entry name" value="Ig-like_dom"/>
</dbReference>
<dbReference type="AlphaFoldDB" id="A0A4W4E4P2"/>
<keyword evidence="2" id="KW-1003">Cell membrane</keyword>
<dbReference type="SUPFAM" id="SSF48726">
    <property type="entry name" value="Immunoglobulin"/>
    <property type="match status" value="1"/>
</dbReference>
<dbReference type="InterPro" id="IPR013151">
    <property type="entry name" value="Immunoglobulin_dom"/>
</dbReference>
<dbReference type="GO" id="GO:0002376">
    <property type="term" value="P:immune system process"/>
    <property type="evidence" value="ECO:0007669"/>
    <property type="project" value="UniProtKB-KW"/>
</dbReference>
<dbReference type="GO" id="GO:0009617">
    <property type="term" value="P:response to bacterium"/>
    <property type="evidence" value="ECO:0007669"/>
    <property type="project" value="TreeGrafter"/>
</dbReference>
<keyword evidence="3" id="KW-0732">Signal</keyword>
<proteinExistence type="predicted"/>
<keyword evidence="12" id="KW-1185">Reference proteome</keyword>
<keyword evidence="8" id="KW-0393">Immunoglobulin domain</keyword>
<dbReference type="SMART" id="SM00409">
    <property type="entry name" value="IG"/>
    <property type="match status" value="1"/>
</dbReference>
<reference evidence="11" key="5">
    <citation type="submission" date="2025-09" db="UniProtKB">
        <authorList>
            <consortium name="Ensembl"/>
        </authorList>
    </citation>
    <scope>IDENTIFICATION</scope>
</reference>
<keyword evidence="9" id="KW-0812">Transmembrane</keyword>
<dbReference type="InterPro" id="IPR052051">
    <property type="entry name" value="TCR_complex_component"/>
</dbReference>
<dbReference type="InterPro" id="IPR013783">
    <property type="entry name" value="Ig-like_fold"/>
</dbReference>
<evidence type="ECO:0000313" key="11">
    <source>
        <dbReference type="Ensembl" id="ENSEEEP00000006211.2"/>
    </source>
</evidence>
<protein>
    <recommendedName>
        <fullName evidence="10">Ig-like domain-containing protein</fullName>
    </recommendedName>
</protein>
<reference evidence="11" key="4">
    <citation type="submission" date="2025-08" db="UniProtKB">
        <authorList>
            <consortium name="Ensembl"/>
        </authorList>
    </citation>
    <scope>IDENTIFICATION</scope>
</reference>
<evidence type="ECO:0000256" key="5">
    <source>
        <dbReference type="ARBA" id="ARBA00023136"/>
    </source>
</evidence>
<dbReference type="PANTHER" id="PTHR19433:SF133">
    <property type="entry name" value="IMMUNE-TYPE RECEPTOR 5 PRECURSOR-RELATED"/>
    <property type="match status" value="1"/>
</dbReference>
<dbReference type="PANTHER" id="PTHR19433">
    <property type="entry name" value="T-CELL RECEPTOR ALPHA CHAIN V REGION-RELATED"/>
    <property type="match status" value="1"/>
</dbReference>
<keyword evidence="5 9" id="KW-0472">Membrane</keyword>
<dbReference type="InterPro" id="IPR036179">
    <property type="entry name" value="Ig-like_dom_sf"/>
</dbReference>
<dbReference type="Pfam" id="PF00047">
    <property type="entry name" value="ig"/>
    <property type="match status" value="1"/>
</dbReference>
<feature type="transmembrane region" description="Helical" evidence="9">
    <location>
        <begin position="133"/>
        <end position="151"/>
    </location>
</feature>
<dbReference type="GO" id="GO:0005886">
    <property type="term" value="C:plasma membrane"/>
    <property type="evidence" value="ECO:0007669"/>
    <property type="project" value="UniProtKB-SubCell"/>
</dbReference>
<evidence type="ECO:0000313" key="12">
    <source>
        <dbReference type="Proteomes" id="UP000314983"/>
    </source>
</evidence>
<organism evidence="11 12">
    <name type="scientific">Electrophorus electricus</name>
    <name type="common">Electric eel</name>
    <name type="synonym">Gymnotus electricus</name>
    <dbReference type="NCBI Taxonomy" id="8005"/>
    <lineage>
        <taxon>Eukaryota</taxon>
        <taxon>Metazoa</taxon>
        <taxon>Chordata</taxon>
        <taxon>Craniata</taxon>
        <taxon>Vertebrata</taxon>
        <taxon>Euteleostomi</taxon>
        <taxon>Actinopterygii</taxon>
        <taxon>Neopterygii</taxon>
        <taxon>Teleostei</taxon>
        <taxon>Ostariophysi</taxon>
        <taxon>Gymnotiformes</taxon>
        <taxon>Gymnotoidei</taxon>
        <taxon>Gymnotidae</taxon>
        <taxon>Electrophorus</taxon>
    </lineage>
</organism>
<dbReference type="Ensembl" id="ENSEEET00000006300.2">
    <property type="protein sequence ID" value="ENSEEEP00000006211.2"/>
    <property type="gene ID" value="ENSEEEG00000006485.2"/>
</dbReference>
<dbReference type="Gene3D" id="2.60.40.10">
    <property type="entry name" value="Immunoglobulins"/>
    <property type="match status" value="1"/>
</dbReference>
<sequence>CIYIEYISLCTPVFLFPHLSVLQQPVLELVHPGNSVTLQCTFRHDSGESLPGIIHTHGDSSDQCKKSSKARSPTQSCVNELLVENLSLSDAGTYYCALAICGEIIFGNGTKLDIKGKLIHLTYYRVHLIKVCLLWKFGLYCFIISPFYIGNTGYKVRQASNCIFFKRTFSKLLILLLFFFLLKYQTCSFETYTFS</sequence>
<evidence type="ECO:0000256" key="9">
    <source>
        <dbReference type="SAM" id="Phobius"/>
    </source>
</evidence>
<evidence type="ECO:0000256" key="7">
    <source>
        <dbReference type="ARBA" id="ARBA00023180"/>
    </source>
</evidence>
<name>A0A4W4E4P2_ELEEL</name>
<keyword evidence="4" id="KW-0391">Immunity</keyword>
<reference evidence="12" key="1">
    <citation type="journal article" date="2014" name="Science">
        <title>Nonhuman genetics. Genomic basis for the convergent evolution of electric organs.</title>
        <authorList>
            <person name="Gallant J.R."/>
            <person name="Traeger L.L."/>
            <person name="Volkening J.D."/>
            <person name="Moffett H."/>
            <person name="Chen P.H."/>
            <person name="Novina C.D."/>
            <person name="Phillips G.N.Jr."/>
            <person name="Anand R."/>
            <person name="Wells G.B."/>
            <person name="Pinch M."/>
            <person name="Guth R."/>
            <person name="Unguez G.A."/>
            <person name="Albert J.S."/>
            <person name="Zakon H.H."/>
            <person name="Samanta M.P."/>
            <person name="Sussman M.R."/>
        </authorList>
    </citation>
    <scope>NUCLEOTIDE SEQUENCE [LARGE SCALE GENOMIC DNA]</scope>
</reference>
<accession>A0A4W4E4P2</accession>
<evidence type="ECO:0000256" key="1">
    <source>
        <dbReference type="ARBA" id="ARBA00004236"/>
    </source>
</evidence>
<evidence type="ECO:0000256" key="2">
    <source>
        <dbReference type="ARBA" id="ARBA00022475"/>
    </source>
</evidence>
<reference evidence="12" key="2">
    <citation type="journal article" date="2017" name="Sci. Adv.">
        <title>A tail of two voltages: Proteomic comparison of the three electric organs of the electric eel.</title>
        <authorList>
            <person name="Traeger L.L."/>
            <person name="Sabat G."/>
            <person name="Barrett-Wilt G.A."/>
            <person name="Wells G.B."/>
            <person name="Sussman M.R."/>
        </authorList>
    </citation>
    <scope>NUCLEOTIDE SEQUENCE [LARGE SCALE GENOMIC DNA]</scope>
</reference>
<dbReference type="InterPro" id="IPR003599">
    <property type="entry name" value="Ig_sub"/>
</dbReference>
<evidence type="ECO:0000256" key="3">
    <source>
        <dbReference type="ARBA" id="ARBA00022729"/>
    </source>
</evidence>
<dbReference type="PROSITE" id="PS50835">
    <property type="entry name" value="IG_LIKE"/>
    <property type="match status" value="1"/>
</dbReference>
<evidence type="ECO:0000256" key="6">
    <source>
        <dbReference type="ARBA" id="ARBA00023157"/>
    </source>
</evidence>
<dbReference type="CDD" id="cd00099">
    <property type="entry name" value="IgV"/>
    <property type="match status" value="1"/>
</dbReference>
<keyword evidence="7" id="KW-0325">Glycoprotein</keyword>
<evidence type="ECO:0000256" key="4">
    <source>
        <dbReference type="ARBA" id="ARBA00022859"/>
    </source>
</evidence>
<dbReference type="Proteomes" id="UP000314983">
    <property type="component" value="Chromosome 19"/>
</dbReference>
<reference evidence="11" key="3">
    <citation type="submission" date="2020-05" db="EMBL/GenBank/DDBJ databases">
        <title>Electrophorus electricus (electric eel) genome, fEleEle1, primary haplotype.</title>
        <authorList>
            <person name="Myers G."/>
            <person name="Meyer A."/>
            <person name="Fedrigo O."/>
            <person name="Formenti G."/>
            <person name="Rhie A."/>
            <person name="Tracey A."/>
            <person name="Sims Y."/>
            <person name="Jarvis E.D."/>
        </authorList>
    </citation>
    <scope>NUCLEOTIDE SEQUENCE [LARGE SCALE GENOMIC DNA]</scope>
</reference>
<keyword evidence="9" id="KW-1133">Transmembrane helix</keyword>
<feature type="domain" description="Ig-like" evidence="10">
    <location>
        <begin position="17"/>
        <end position="96"/>
    </location>
</feature>
<dbReference type="STRING" id="8005.ENSEEEP00000006211"/>
<comment type="subcellular location">
    <subcellularLocation>
        <location evidence="1">Cell membrane</location>
    </subcellularLocation>
</comment>